<dbReference type="InterPro" id="IPR044303">
    <property type="entry name" value="ZAT1/4/9"/>
</dbReference>
<dbReference type="KEGG" id="eus:EUTSA_v10015865mg"/>
<dbReference type="STRING" id="72664.V4N4M4"/>
<proteinExistence type="predicted"/>
<dbReference type="Gramene" id="ESQ40341">
    <property type="protein sequence ID" value="ESQ40341"/>
    <property type="gene ID" value="EUTSA_v10015865mg"/>
</dbReference>
<dbReference type="PANTHER" id="PTHR46326">
    <property type="entry name" value="ZINC FINGER PROTEIN ZAT1-RELATED"/>
    <property type="match status" value="1"/>
</dbReference>
<dbReference type="GO" id="GO:0006355">
    <property type="term" value="P:regulation of DNA-templated transcription"/>
    <property type="evidence" value="ECO:0007669"/>
    <property type="project" value="InterPro"/>
</dbReference>
<protein>
    <submittedName>
        <fullName evidence="1">Uncharacterized protein</fullName>
    </submittedName>
</protein>
<dbReference type="AlphaFoldDB" id="V4N4M4"/>
<evidence type="ECO:0000313" key="2">
    <source>
        <dbReference type="Proteomes" id="UP000030689"/>
    </source>
</evidence>
<evidence type="ECO:0000313" key="1">
    <source>
        <dbReference type="EMBL" id="ESQ40341.1"/>
    </source>
</evidence>
<name>V4N4M4_EUTSA</name>
<dbReference type="Proteomes" id="UP000030689">
    <property type="component" value="Unassembled WGS sequence"/>
</dbReference>
<organism evidence="1 2">
    <name type="scientific">Eutrema salsugineum</name>
    <name type="common">Saltwater cress</name>
    <name type="synonym">Sisymbrium salsugineum</name>
    <dbReference type="NCBI Taxonomy" id="72664"/>
    <lineage>
        <taxon>Eukaryota</taxon>
        <taxon>Viridiplantae</taxon>
        <taxon>Streptophyta</taxon>
        <taxon>Embryophyta</taxon>
        <taxon>Tracheophyta</taxon>
        <taxon>Spermatophyta</taxon>
        <taxon>Magnoliopsida</taxon>
        <taxon>eudicotyledons</taxon>
        <taxon>Gunneridae</taxon>
        <taxon>Pentapetalae</taxon>
        <taxon>rosids</taxon>
        <taxon>malvids</taxon>
        <taxon>Brassicales</taxon>
        <taxon>Brassicaceae</taxon>
        <taxon>Eutremeae</taxon>
        <taxon>Eutrema</taxon>
    </lineage>
</organism>
<sequence length="103" mass="12314">MVNDEIDFKFAEDDVKSESESPKINPTRRRSKRTRKLELFDFDFKKLKKTKSVETVTEPKHHSSASDKPMEEDLAFCLIMFSRDKWKQQKKNKTMTKQKVEEK</sequence>
<dbReference type="eggNOG" id="KOG1721">
    <property type="taxonomic scope" value="Eukaryota"/>
</dbReference>
<keyword evidence="2" id="KW-1185">Reference proteome</keyword>
<dbReference type="EMBL" id="KI517464">
    <property type="protein sequence ID" value="ESQ40341.1"/>
    <property type="molecule type" value="Genomic_DNA"/>
</dbReference>
<accession>V4N4M4</accession>
<dbReference type="PANTHER" id="PTHR46326:SF2">
    <property type="entry name" value="ZINC FINGER PROTEIN ZAT1-RELATED"/>
    <property type="match status" value="1"/>
</dbReference>
<gene>
    <name evidence="1" type="ORF">EUTSA_v10015865mg</name>
</gene>
<reference evidence="1 2" key="1">
    <citation type="journal article" date="2013" name="Front. Plant Sci.">
        <title>The Reference Genome of the Halophytic Plant Eutrema salsugineum.</title>
        <authorList>
            <person name="Yang R."/>
            <person name="Jarvis D.E."/>
            <person name="Chen H."/>
            <person name="Beilstein M.A."/>
            <person name="Grimwood J."/>
            <person name="Jenkins J."/>
            <person name="Shu S."/>
            <person name="Prochnik S."/>
            <person name="Xin M."/>
            <person name="Ma C."/>
            <person name="Schmutz J."/>
            <person name="Wing R.A."/>
            <person name="Mitchell-Olds T."/>
            <person name="Schumaker K.S."/>
            <person name="Wang X."/>
        </authorList>
    </citation>
    <scope>NUCLEOTIDE SEQUENCE [LARGE SCALE GENOMIC DNA]</scope>
</reference>